<dbReference type="RefSeq" id="WP_109606068.1">
    <property type="nucleotide sequence ID" value="NZ_QGHA01000001.1"/>
</dbReference>
<keyword evidence="1" id="KW-1133">Transmembrane helix</keyword>
<feature type="transmembrane region" description="Helical" evidence="1">
    <location>
        <begin position="145"/>
        <end position="163"/>
    </location>
</feature>
<feature type="transmembrane region" description="Helical" evidence="1">
    <location>
        <begin position="277"/>
        <end position="294"/>
    </location>
</feature>
<dbReference type="InterPro" id="IPR012429">
    <property type="entry name" value="HGSNAT_cat"/>
</dbReference>
<feature type="transmembrane region" description="Helical" evidence="1">
    <location>
        <begin position="117"/>
        <end position="138"/>
    </location>
</feature>
<feature type="transmembrane region" description="Helical" evidence="1">
    <location>
        <begin position="59"/>
        <end position="80"/>
    </location>
</feature>
<evidence type="ECO:0000313" key="4">
    <source>
        <dbReference type="Proteomes" id="UP000245678"/>
    </source>
</evidence>
<feature type="transmembrane region" description="Helical" evidence="1">
    <location>
        <begin position="196"/>
        <end position="216"/>
    </location>
</feature>
<dbReference type="PANTHER" id="PTHR40407">
    <property type="entry name" value="MEMBRANE PROTEIN-LIKE PROTEIN"/>
    <property type="match status" value="1"/>
</dbReference>
<protein>
    <submittedName>
        <fullName evidence="3">Putative membrane protein</fullName>
    </submittedName>
</protein>
<evidence type="ECO:0000259" key="2">
    <source>
        <dbReference type="Pfam" id="PF07786"/>
    </source>
</evidence>
<sequence>MPTTSLAPASNKRIDSIDILRGIIMLVMALDHVRDVFHQGSPDPTDLATTTPFLFFTRWITHFCAPNFLFLSGISAYLAGKRRTKKELSIFLIQRGIWLVLVEVLIINTAFELNFQFHFLVLQVMWAIGVSMILLGLIIWMPIELIGIIGLLIFCGHNLFDYFHTSGFMSKLLFNASGFGPQNIIRLDASHNVLDAYAVLPWTGVMLLGYFCGQCYQSTFDGKRRQHLLLRLSALLLFTFLLLRYFNLYGDPAPWSHQKTAVLSIISFLNVTKYPCSLHYLCMTLSAGLFLLAMAERFGNRLTRLFAMYGSVPFFYYILHFYLLRLFNIIIFFVSGFNTTDIQPKPTDFSFHPANFGFSLWGVYLVWLAVICTLYLPCRWFSAYKKKHRAWWLSYL</sequence>
<proteinExistence type="predicted"/>
<dbReference type="PANTHER" id="PTHR40407:SF1">
    <property type="entry name" value="HEPARAN-ALPHA-GLUCOSAMINIDE N-ACETYLTRANSFERASE CATALYTIC DOMAIN-CONTAINING PROTEIN"/>
    <property type="match status" value="1"/>
</dbReference>
<dbReference type="EMBL" id="QGHA01000001">
    <property type="protein sequence ID" value="PWK80024.1"/>
    <property type="molecule type" value="Genomic_DNA"/>
</dbReference>
<feature type="domain" description="Heparan-alpha-glucosaminide N-acetyltransferase catalytic" evidence="2">
    <location>
        <begin position="13"/>
        <end position="223"/>
    </location>
</feature>
<reference evidence="3 4" key="1">
    <citation type="submission" date="2018-05" db="EMBL/GenBank/DDBJ databases">
        <title>Genomic Encyclopedia of Archaeal and Bacterial Type Strains, Phase II (KMG-II): from individual species to whole genera.</title>
        <authorList>
            <person name="Goeker M."/>
        </authorList>
    </citation>
    <scope>NUCLEOTIDE SEQUENCE [LARGE SCALE GENOMIC DNA]</scope>
    <source>
        <strain evidence="3 4">DSM 19975</strain>
    </source>
</reference>
<accession>A0A316HFN6</accession>
<evidence type="ECO:0000313" key="3">
    <source>
        <dbReference type="EMBL" id="PWK80024.1"/>
    </source>
</evidence>
<dbReference type="Pfam" id="PF07786">
    <property type="entry name" value="HGSNAT_cat"/>
    <property type="match status" value="1"/>
</dbReference>
<comment type="caution">
    <text evidence="3">The sequence shown here is derived from an EMBL/GenBank/DDBJ whole genome shotgun (WGS) entry which is preliminary data.</text>
</comment>
<feature type="transmembrane region" description="Helical" evidence="1">
    <location>
        <begin position="92"/>
        <end position="111"/>
    </location>
</feature>
<feature type="transmembrane region" description="Helical" evidence="1">
    <location>
        <begin position="228"/>
        <end position="246"/>
    </location>
</feature>
<feature type="transmembrane region" description="Helical" evidence="1">
    <location>
        <begin position="358"/>
        <end position="378"/>
    </location>
</feature>
<organism evidence="3 4">
    <name type="scientific">Mucilaginibacter oryzae</name>
    <dbReference type="NCBI Taxonomy" id="468058"/>
    <lineage>
        <taxon>Bacteria</taxon>
        <taxon>Pseudomonadati</taxon>
        <taxon>Bacteroidota</taxon>
        <taxon>Sphingobacteriia</taxon>
        <taxon>Sphingobacteriales</taxon>
        <taxon>Sphingobacteriaceae</taxon>
        <taxon>Mucilaginibacter</taxon>
    </lineage>
</organism>
<gene>
    <name evidence="3" type="ORF">LX99_00488</name>
</gene>
<dbReference type="Proteomes" id="UP000245678">
    <property type="component" value="Unassembled WGS sequence"/>
</dbReference>
<name>A0A316HFN6_9SPHI</name>
<keyword evidence="1" id="KW-0812">Transmembrane</keyword>
<dbReference type="AlphaFoldDB" id="A0A316HFN6"/>
<keyword evidence="4" id="KW-1185">Reference proteome</keyword>
<keyword evidence="1" id="KW-0472">Membrane</keyword>
<evidence type="ECO:0000256" key="1">
    <source>
        <dbReference type="SAM" id="Phobius"/>
    </source>
</evidence>
<feature type="transmembrane region" description="Helical" evidence="1">
    <location>
        <begin position="314"/>
        <end position="338"/>
    </location>
</feature>